<protein>
    <recommendedName>
        <fullName evidence="1">ATP-dependent Clp protease adapter protein ClpS</fullName>
    </recommendedName>
</protein>
<accession>D6PE57</accession>
<dbReference type="EMBL" id="GU943009">
    <property type="protein sequence ID" value="ADD94008.1"/>
    <property type="molecule type" value="Genomic_DNA"/>
</dbReference>
<dbReference type="InterPro" id="IPR014719">
    <property type="entry name" value="Ribosomal_bL12_C/ClpS-like"/>
</dbReference>
<comment type="similarity">
    <text evidence="1">Belongs to the ClpS family.</text>
</comment>
<dbReference type="SUPFAM" id="SSF54736">
    <property type="entry name" value="ClpS-like"/>
    <property type="match status" value="1"/>
</dbReference>
<feature type="compositionally biased region" description="Acidic residues" evidence="2">
    <location>
        <begin position="1"/>
        <end position="14"/>
    </location>
</feature>
<comment type="function">
    <text evidence="1">Involved in the modulation of the specificity of the ClpAP-mediated ATP-dependent protein degradation.</text>
</comment>
<dbReference type="InterPro" id="IPR022935">
    <property type="entry name" value="ClpS"/>
</dbReference>
<name>D6PE57_9BACT</name>
<proteinExistence type="inferred from homology"/>
<feature type="domain" description="Adaptor protein ClpS core" evidence="3">
    <location>
        <begin position="28"/>
        <end position="107"/>
    </location>
</feature>
<evidence type="ECO:0000313" key="4">
    <source>
        <dbReference type="EMBL" id="ADD94008.1"/>
    </source>
</evidence>
<evidence type="ECO:0000256" key="1">
    <source>
        <dbReference type="HAMAP-Rule" id="MF_00302"/>
    </source>
</evidence>
<dbReference type="Pfam" id="PF02617">
    <property type="entry name" value="ClpS"/>
    <property type="match status" value="1"/>
</dbReference>
<dbReference type="AlphaFoldDB" id="D6PE57"/>
<dbReference type="HAMAP" id="MF_00302">
    <property type="entry name" value="ClpS"/>
    <property type="match status" value="1"/>
</dbReference>
<feature type="region of interest" description="Disordered" evidence="2">
    <location>
        <begin position="1"/>
        <end position="22"/>
    </location>
</feature>
<dbReference type="PANTHER" id="PTHR33473:SF19">
    <property type="entry name" value="ATP-DEPENDENT CLP PROTEASE ADAPTER PROTEIN CLPS"/>
    <property type="match status" value="1"/>
</dbReference>
<evidence type="ECO:0000259" key="3">
    <source>
        <dbReference type="Pfam" id="PF02617"/>
    </source>
</evidence>
<reference evidence="4" key="1">
    <citation type="journal article" date="2010" name="ISME J.">
        <title>Metagenome of the Mediterranean deep chlorophyll maximum studied by direct and fosmid library 454 pyrosequencing.</title>
        <authorList>
            <person name="Ghai R."/>
            <person name="Martin-Cuadrado A.B."/>
            <person name="Molto A.G."/>
            <person name="Heredia I.G."/>
            <person name="Cabrera R."/>
            <person name="Martin J."/>
            <person name="Verdu M."/>
            <person name="Deschamps P."/>
            <person name="Moreira D."/>
            <person name="Lopez-Garcia P."/>
            <person name="Mira A."/>
            <person name="Rodriguez-Valera F."/>
        </authorList>
    </citation>
    <scope>NUCLEOTIDE SEQUENCE</scope>
</reference>
<gene>
    <name evidence="1" type="primary">clpS</name>
</gene>
<dbReference type="FunFam" id="3.30.1390.10:FF:000002">
    <property type="entry name" value="ATP-dependent Clp protease adapter protein ClpS"/>
    <property type="match status" value="1"/>
</dbReference>
<dbReference type="Gene3D" id="3.30.1390.10">
    <property type="match status" value="1"/>
</dbReference>
<comment type="subunit">
    <text evidence="1">Binds to the N-terminal domain of the chaperone ClpA.</text>
</comment>
<dbReference type="NCBIfam" id="NF000672">
    <property type="entry name" value="PRK00033.1-5"/>
    <property type="match status" value="1"/>
</dbReference>
<dbReference type="GO" id="GO:0030163">
    <property type="term" value="P:protein catabolic process"/>
    <property type="evidence" value="ECO:0007669"/>
    <property type="project" value="InterPro"/>
</dbReference>
<organism evidence="4">
    <name type="scientific">uncultured marine bacterium MedDCM-OCT-S11-C310</name>
    <dbReference type="NCBI Taxonomy" id="743080"/>
    <lineage>
        <taxon>Bacteria</taxon>
        <taxon>environmental samples</taxon>
    </lineage>
</organism>
<evidence type="ECO:0000256" key="2">
    <source>
        <dbReference type="SAM" id="MobiDB-lite"/>
    </source>
</evidence>
<dbReference type="GO" id="GO:0006508">
    <property type="term" value="P:proteolysis"/>
    <property type="evidence" value="ECO:0007669"/>
    <property type="project" value="UniProtKB-UniRule"/>
</dbReference>
<dbReference type="InterPro" id="IPR003769">
    <property type="entry name" value="ClpS_core"/>
</dbReference>
<dbReference type="PANTHER" id="PTHR33473">
    <property type="entry name" value="ATP-DEPENDENT CLP PROTEASE ADAPTER PROTEIN CLPS1, CHLOROPLASTIC"/>
    <property type="match status" value="1"/>
</dbReference>
<sequence length="112" mass="12772">MSDGNDNWEDEPYEGEGQVATETEIKVKRPKRYKVLLHNDNYTTMEFVVLVLKTVFHLEEPSAVQVMLHVHRKGAGVAGVFSYEVAETKVHKVTELARAHDYPLRCSMEPAE</sequence>